<evidence type="ECO:0000313" key="3">
    <source>
        <dbReference type="EMBL" id="SOC27428.1"/>
    </source>
</evidence>
<proteinExistence type="predicted"/>
<dbReference type="InterPro" id="IPR012171">
    <property type="entry name" value="Fatty_acid_desaturase"/>
</dbReference>
<dbReference type="Pfam" id="PF00487">
    <property type="entry name" value="FA_desaturase"/>
    <property type="match status" value="1"/>
</dbReference>
<dbReference type="GO" id="GO:0006629">
    <property type="term" value="P:lipid metabolic process"/>
    <property type="evidence" value="ECO:0007669"/>
    <property type="project" value="InterPro"/>
</dbReference>
<name>A0A285TTP6_9HYPH</name>
<dbReference type="GO" id="GO:0016717">
    <property type="term" value="F:oxidoreductase activity, acting on paired donors, with oxidation of a pair of donors resulting in the reduction of molecular oxygen to two molecules of water"/>
    <property type="evidence" value="ECO:0007669"/>
    <property type="project" value="TreeGrafter"/>
</dbReference>
<dbReference type="GO" id="GO:0016020">
    <property type="term" value="C:membrane"/>
    <property type="evidence" value="ECO:0007669"/>
    <property type="project" value="TreeGrafter"/>
</dbReference>
<evidence type="ECO:0000256" key="1">
    <source>
        <dbReference type="SAM" id="Phobius"/>
    </source>
</evidence>
<dbReference type="CDD" id="cd03507">
    <property type="entry name" value="Delta12-FADS-like"/>
    <property type="match status" value="1"/>
</dbReference>
<evidence type="ECO:0000313" key="4">
    <source>
        <dbReference type="Proteomes" id="UP000219331"/>
    </source>
</evidence>
<dbReference type="EMBL" id="OBML01000018">
    <property type="protein sequence ID" value="SOC27428.1"/>
    <property type="molecule type" value="Genomic_DNA"/>
</dbReference>
<feature type="domain" description="Fatty acid desaturase" evidence="2">
    <location>
        <begin position="56"/>
        <end position="309"/>
    </location>
</feature>
<dbReference type="OrthoDB" id="9769653at2"/>
<reference evidence="3 4" key="1">
    <citation type="submission" date="2017-08" db="EMBL/GenBank/DDBJ databases">
        <authorList>
            <person name="de Groot N.N."/>
        </authorList>
    </citation>
    <scope>NUCLEOTIDE SEQUENCE [LARGE SCALE GENOMIC DNA]</scope>
    <source>
        <strain evidence="3 4">USBA 352</strain>
    </source>
</reference>
<dbReference type="InterPro" id="IPR005804">
    <property type="entry name" value="FA_desaturase_dom"/>
</dbReference>
<dbReference type="STRING" id="538381.GCA_001696535_00650"/>
<dbReference type="PANTHER" id="PTHR19353:SF73">
    <property type="entry name" value="FATTY ACID DESATURASE"/>
    <property type="match status" value="1"/>
</dbReference>
<feature type="transmembrane region" description="Helical" evidence="1">
    <location>
        <begin position="158"/>
        <end position="175"/>
    </location>
</feature>
<sequence>MQNTDCRPAEKPRSWNASLAKYRQPNTARSVFEIIASLLPFVALWATAALLVNHGQWWGLVLTVPAAGLLVRLFMLQHDCGHGSLFSQRRLNDWTGRALGVLTFTPYDYWRRSHAIHHASTGNLDQRGIGDIDTLTVREYQALPWSGRLRYRLYRHPLVMFGLGPAWLFVCQYRLPVGMMRGGLEPWVSTLATNLCIAAMAALLIWAAGLQTFLMVQGLIILMAATAGVWLFYVQHQFEETHWSKTGEWNFQTAALEGSSHYDLPPILQWFTGNIGIHHVHHLSSKIPFYRLGEVMRDFPELRDMNRITLRQSFGCVKLVLWDEDTRRLVTFRQARTASAAA</sequence>
<dbReference type="AlphaFoldDB" id="A0A285TTP6"/>
<keyword evidence="4" id="KW-1185">Reference proteome</keyword>
<accession>A0A285TTP6</accession>
<feature type="transmembrane region" description="Helical" evidence="1">
    <location>
        <begin position="31"/>
        <end position="51"/>
    </location>
</feature>
<feature type="transmembrane region" description="Helical" evidence="1">
    <location>
        <begin position="57"/>
        <end position="75"/>
    </location>
</feature>
<keyword evidence="1" id="KW-0812">Transmembrane</keyword>
<keyword evidence="1" id="KW-1133">Transmembrane helix</keyword>
<dbReference type="Proteomes" id="UP000219331">
    <property type="component" value="Unassembled WGS sequence"/>
</dbReference>
<dbReference type="PANTHER" id="PTHR19353">
    <property type="entry name" value="FATTY ACID DESATURASE 2"/>
    <property type="match status" value="1"/>
</dbReference>
<dbReference type="RefSeq" id="WP_097176680.1">
    <property type="nucleotide sequence ID" value="NZ_OBML01000018.1"/>
</dbReference>
<feature type="transmembrane region" description="Helical" evidence="1">
    <location>
        <begin position="187"/>
        <end position="206"/>
    </location>
</feature>
<evidence type="ECO:0000259" key="2">
    <source>
        <dbReference type="Pfam" id="PF00487"/>
    </source>
</evidence>
<gene>
    <name evidence="3" type="ORF">SAMN05421512_11826</name>
</gene>
<feature type="transmembrane region" description="Helical" evidence="1">
    <location>
        <begin position="213"/>
        <end position="233"/>
    </location>
</feature>
<protein>
    <submittedName>
        <fullName evidence="3">Omega-6 fatty acid desaturase (Delta-12 desaturase)</fullName>
    </submittedName>
</protein>
<keyword evidence="1" id="KW-0472">Membrane</keyword>
<organism evidence="3 4">
    <name type="scientific">Stappia indica</name>
    <dbReference type="NCBI Taxonomy" id="538381"/>
    <lineage>
        <taxon>Bacteria</taxon>
        <taxon>Pseudomonadati</taxon>
        <taxon>Pseudomonadota</taxon>
        <taxon>Alphaproteobacteria</taxon>
        <taxon>Hyphomicrobiales</taxon>
        <taxon>Stappiaceae</taxon>
        <taxon>Stappia</taxon>
    </lineage>
</organism>